<accession>A0A2P2Q6M4</accession>
<proteinExistence type="predicted"/>
<protein>
    <submittedName>
        <fullName evidence="1">Uncharacterized protein</fullName>
    </submittedName>
</protein>
<name>A0A2P2Q6M4_RHIMU</name>
<dbReference type="EMBL" id="GGEC01082144">
    <property type="protein sequence ID" value="MBX62628.1"/>
    <property type="molecule type" value="Transcribed_RNA"/>
</dbReference>
<organism evidence="1">
    <name type="scientific">Rhizophora mucronata</name>
    <name type="common">Asiatic mangrove</name>
    <dbReference type="NCBI Taxonomy" id="61149"/>
    <lineage>
        <taxon>Eukaryota</taxon>
        <taxon>Viridiplantae</taxon>
        <taxon>Streptophyta</taxon>
        <taxon>Embryophyta</taxon>
        <taxon>Tracheophyta</taxon>
        <taxon>Spermatophyta</taxon>
        <taxon>Magnoliopsida</taxon>
        <taxon>eudicotyledons</taxon>
        <taxon>Gunneridae</taxon>
        <taxon>Pentapetalae</taxon>
        <taxon>rosids</taxon>
        <taxon>fabids</taxon>
        <taxon>Malpighiales</taxon>
        <taxon>Rhizophoraceae</taxon>
        <taxon>Rhizophora</taxon>
    </lineage>
</organism>
<dbReference type="AlphaFoldDB" id="A0A2P2Q6M4"/>
<evidence type="ECO:0000313" key="1">
    <source>
        <dbReference type="EMBL" id="MBX62628.1"/>
    </source>
</evidence>
<sequence length="63" mass="6817">MIVIVQFSEVSVGLCLFCGLVGFVKLGTLGLQIDAEFAELNIVAENLCTRKNDFKSSFKATMG</sequence>
<reference evidence="1" key="1">
    <citation type="submission" date="2018-02" db="EMBL/GenBank/DDBJ databases">
        <title>Rhizophora mucronata_Transcriptome.</title>
        <authorList>
            <person name="Meera S.P."/>
            <person name="Sreeshan A."/>
            <person name="Augustine A."/>
        </authorList>
    </citation>
    <scope>NUCLEOTIDE SEQUENCE</scope>
    <source>
        <tissue evidence="1">Leaf</tissue>
    </source>
</reference>